<dbReference type="EMBL" id="CAJZAH010000001">
    <property type="protein sequence ID" value="CAG9168938.1"/>
    <property type="molecule type" value="Genomic_DNA"/>
</dbReference>
<dbReference type="RefSeq" id="WP_224040439.1">
    <property type="nucleotide sequence ID" value="NZ_CAJZAH010000001.1"/>
</dbReference>
<evidence type="ECO:0000256" key="1">
    <source>
        <dbReference type="SAM" id="MobiDB-lite"/>
    </source>
</evidence>
<name>A0ABN7Y6X9_9BURK</name>
<organism evidence="3 4">
    <name type="scientific">Cupriavidus respiraculi</name>
    <dbReference type="NCBI Taxonomy" id="195930"/>
    <lineage>
        <taxon>Bacteria</taxon>
        <taxon>Pseudomonadati</taxon>
        <taxon>Pseudomonadota</taxon>
        <taxon>Betaproteobacteria</taxon>
        <taxon>Burkholderiales</taxon>
        <taxon>Burkholderiaceae</taxon>
        <taxon>Cupriavidus</taxon>
    </lineage>
</organism>
<accession>A0ABN7Y6X9</accession>
<feature type="compositionally biased region" description="Basic and acidic residues" evidence="1">
    <location>
        <begin position="22"/>
        <end position="31"/>
    </location>
</feature>
<feature type="region of interest" description="Disordered" evidence="1">
    <location>
        <begin position="1"/>
        <end position="64"/>
    </location>
</feature>
<feature type="transmembrane region" description="Helical" evidence="2">
    <location>
        <begin position="159"/>
        <end position="177"/>
    </location>
</feature>
<keyword evidence="2" id="KW-0812">Transmembrane</keyword>
<feature type="compositionally biased region" description="Basic and acidic residues" evidence="1">
    <location>
        <begin position="48"/>
        <end position="64"/>
    </location>
</feature>
<sequence>MDDQDKTSSPPDGGKPPVPTRNEARPQRDYSHIVGWGADLDHKHRPAYPKERTPPRLEGLHWDQPEDQPVNMKVYHSTERPGITPVFGTSAPPSGLSGKIRDVAYRLSENDIRHWLLLLFADRVNVVEGIGCDLMRGHVPNVFAEMGGKAELQHNRKGFITKVAVASLVVAAGYVLLKRNGRRNRRDDRRKGRHALPD</sequence>
<comment type="caution">
    <text evidence="3">The sequence shown here is derived from an EMBL/GenBank/DDBJ whole genome shotgun (WGS) entry which is preliminary data.</text>
</comment>
<evidence type="ECO:0000313" key="3">
    <source>
        <dbReference type="EMBL" id="CAG9168938.1"/>
    </source>
</evidence>
<gene>
    <name evidence="3" type="ORF">LMG21510_01295</name>
</gene>
<evidence type="ECO:0000256" key="2">
    <source>
        <dbReference type="SAM" id="Phobius"/>
    </source>
</evidence>
<keyword evidence="2" id="KW-1133">Transmembrane helix</keyword>
<keyword evidence="2" id="KW-0472">Membrane</keyword>
<keyword evidence="4" id="KW-1185">Reference proteome</keyword>
<dbReference type="Proteomes" id="UP000721236">
    <property type="component" value="Unassembled WGS sequence"/>
</dbReference>
<proteinExistence type="predicted"/>
<reference evidence="3 4" key="1">
    <citation type="submission" date="2021-08" db="EMBL/GenBank/DDBJ databases">
        <authorList>
            <person name="Peeters C."/>
        </authorList>
    </citation>
    <scope>NUCLEOTIDE SEQUENCE [LARGE SCALE GENOMIC DNA]</scope>
    <source>
        <strain evidence="3 4">LMG 21510</strain>
    </source>
</reference>
<evidence type="ECO:0000313" key="4">
    <source>
        <dbReference type="Proteomes" id="UP000721236"/>
    </source>
</evidence>
<protein>
    <submittedName>
        <fullName evidence="3">Uncharacterized protein</fullName>
    </submittedName>
</protein>